<dbReference type="EMBL" id="JAHUZN010000005">
    <property type="protein sequence ID" value="KAG8494004.1"/>
    <property type="molecule type" value="Genomic_DNA"/>
</dbReference>
<proteinExistence type="predicted"/>
<keyword evidence="4" id="KW-1185">Reference proteome</keyword>
<feature type="region of interest" description="Disordered" evidence="1">
    <location>
        <begin position="394"/>
        <end position="432"/>
    </location>
</feature>
<dbReference type="PANTHER" id="PTHR36066">
    <property type="entry name" value="TRANSCRIPTION FACTOR BHLH145"/>
    <property type="match status" value="1"/>
</dbReference>
<comment type="caution">
    <text evidence="3">The sequence shown here is derived from an EMBL/GenBank/DDBJ whole genome shotgun (WGS) entry which is preliminary data.</text>
</comment>
<sequence>MSARLAEYLQSHRSKFVIPENYHFLVVILSFGAILKGCWEVVMVCQAATQTRFRALKYENGIAGSATIVVRVIACFQPLQDCQVHFSSLFLIDERIRYPFCLVMFLHFIGSYFLLFIMRDSLLNISVICLSPLRRLPFTFSRSKKLQVDCHFHCYSINFWYVVISLLLGFMNICLLFFGIPFSSFMVIVLVEWEKAQQFHWQSPNLNSLAAPKPLGLQSTNPRFMNLGTDMVSVTGTSPVYANPELPHFGVSQRNEPRGWFYCLPRFRQVFAPASNPLLKEQHLADRYENLKESGTSKAGTGAAEKRFLVFDQSGDQTTLIFSSAFGTPTKCLSSWGPKSPAAGNFNGDVPMAKATGNLQSGPISTDVSYHKGTDVQSEMHEDTEELNALLYSDDDSEYSEDEEVTSTGHSPSTMTAQDEQFEGGSEEVDSSTRLIKKRKLLDSSYGCLPLLMDTANSGNFSRYSEYEDDADSSCAKGQNPGSGDTDSSSSNKRMRKDKIRETVTVLRSIIPGGEGKDAVACFFTFDAGNCTSKEASPISSYANATVQPGGAPPFPISHHLMYYSFAIMGLLFLLLNS</sequence>
<keyword evidence="2" id="KW-0812">Transmembrane</keyword>
<feature type="transmembrane region" description="Helical" evidence="2">
    <location>
        <begin position="561"/>
        <end position="577"/>
    </location>
</feature>
<keyword evidence="2" id="KW-0472">Membrane</keyword>
<organism evidence="3 4">
    <name type="scientific">Gossypium anomalum</name>
    <dbReference type="NCBI Taxonomy" id="47600"/>
    <lineage>
        <taxon>Eukaryota</taxon>
        <taxon>Viridiplantae</taxon>
        <taxon>Streptophyta</taxon>
        <taxon>Embryophyta</taxon>
        <taxon>Tracheophyta</taxon>
        <taxon>Spermatophyta</taxon>
        <taxon>Magnoliopsida</taxon>
        <taxon>eudicotyledons</taxon>
        <taxon>Gunneridae</taxon>
        <taxon>Pentapetalae</taxon>
        <taxon>rosids</taxon>
        <taxon>malvids</taxon>
        <taxon>Malvales</taxon>
        <taxon>Malvaceae</taxon>
        <taxon>Malvoideae</taxon>
        <taxon>Gossypium</taxon>
    </lineage>
</organism>
<protein>
    <submittedName>
        <fullName evidence="3">Uncharacterized protein</fullName>
    </submittedName>
</protein>
<feature type="region of interest" description="Disordered" evidence="1">
    <location>
        <begin position="470"/>
        <end position="498"/>
    </location>
</feature>
<feature type="compositionally biased region" description="Acidic residues" evidence="1">
    <location>
        <begin position="420"/>
        <end position="430"/>
    </location>
</feature>
<evidence type="ECO:0000313" key="3">
    <source>
        <dbReference type="EMBL" id="KAG8494004.1"/>
    </source>
</evidence>
<evidence type="ECO:0000256" key="1">
    <source>
        <dbReference type="SAM" id="MobiDB-lite"/>
    </source>
</evidence>
<evidence type="ECO:0000256" key="2">
    <source>
        <dbReference type="SAM" id="Phobius"/>
    </source>
</evidence>
<name>A0A8J6D336_9ROSI</name>
<dbReference type="PANTHER" id="PTHR36066:SF2">
    <property type="entry name" value="TRANSCRIPTION FACTOR BHLH145"/>
    <property type="match status" value="1"/>
</dbReference>
<feature type="transmembrane region" description="Helical" evidence="2">
    <location>
        <begin position="22"/>
        <end position="45"/>
    </location>
</feature>
<dbReference type="OrthoDB" id="777433at2759"/>
<gene>
    <name evidence="3" type="ORF">CXB51_011430</name>
</gene>
<feature type="compositionally biased region" description="Polar residues" evidence="1">
    <location>
        <begin position="476"/>
        <end position="492"/>
    </location>
</feature>
<dbReference type="InterPro" id="IPR037546">
    <property type="entry name" value="SAC51-like"/>
</dbReference>
<feature type="transmembrane region" description="Helical" evidence="2">
    <location>
        <begin position="96"/>
        <end position="115"/>
    </location>
</feature>
<accession>A0A8J6D336</accession>
<keyword evidence="2" id="KW-1133">Transmembrane helix</keyword>
<reference evidence="3 4" key="1">
    <citation type="journal article" date="2021" name="bioRxiv">
        <title>The Gossypium anomalum genome as a resource for cotton improvement and evolutionary analysis of hybrid incompatibility.</title>
        <authorList>
            <person name="Grover C.E."/>
            <person name="Yuan D."/>
            <person name="Arick M.A."/>
            <person name="Miller E.R."/>
            <person name="Hu G."/>
            <person name="Peterson D.G."/>
            <person name="Wendel J.F."/>
            <person name="Udall J.A."/>
        </authorList>
    </citation>
    <scope>NUCLEOTIDE SEQUENCE [LARGE SCALE GENOMIC DNA]</scope>
    <source>
        <strain evidence="3">JFW-Udall</strain>
        <tissue evidence="3">Leaf</tissue>
    </source>
</reference>
<dbReference type="Proteomes" id="UP000701853">
    <property type="component" value="Chromosome 5"/>
</dbReference>
<feature type="compositionally biased region" description="Acidic residues" evidence="1">
    <location>
        <begin position="394"/>
        <end position="405"/>
    </location>
</feature>
<dbReference type="AlphaFoldDB" id="A0A8J6D336"/>
<feature type="transmembrane region" description="Helical" evidence="2">
    <location>
        <begin position="159"/>
        <end position="180"/>
    </location>
</feature>
<feature type="compositionally biased region" description="Polar residues" evidence="1">
    <location>
        <begin position="406"/>
        <end position="419"/>
    </location>
</feature>
<evidence type="ECO:0000313" key="4">
    <source>
        <dbReference type="Proteomes" id="UP000701853"/>
    </source>
</evidence>